<dbReference type="EMBL" id="QAON01000002">
    <property type="protein sequence ID" value="PTQ90714.1"/>
    <property type="molecule type" value="Genomic_DNA"/>
</dbReference>
<sequence>MNGLDTNILARYYIEDAGDSESLKQRLLAQKIIEAGTPLMVCKTVILEFEWVMRGYYQFSAQAISTVFNHLLSLSHVQIEDRDLVQKAVTYYLTGLDFADALHHVSYQACTQMLSFDDRRFARKVKKKALLPPVIVPK</sequence>
<dbReference type="InterPro" id="IPR029060">
    <property type="entry name" value="PIN-like_dom_sf"/>
</dbReference>
<dbReference type="Pfam" id="PF01850">
    <property type="entry name" value="PIN"/>
    <property type="match status" value="1"/>
</dbReference>
<gene>
    <name evidence="2" type="ORF">C8N29_102114</name>
</gene>
<accession>A0A2T5J2H1</accession>
<dbReference type="OrthoDB" id="32974at2"/>
<dbReference type="AlphaFoldDB" id="A0A2T5J2H1"/>
<dbReference type="Gene3D" id="3.40.50.1010">
    <property type="entry name" value="5'-nuclease"/>
    <property type="match status" value="1"/>
</dbReference>
<dbReference type="CDD" id="cd18683">
    <property type="entry name" value="PIN_VapC-like"/>
    <property type="match status" value="1"/>
</dbReference>
<organism evidence="2 3">
    <name type="scientific">Agitococcus lubricus</name>
    <dbReference type="NCBI Taxonomy" id="1077255"/>
    <lineage>
        <taxon>Bacteria</taxon>
        <taxon>Pseudomonadati</taxon>
        <taxon>Pseudomonadota</taxon>
        <taxon>Gammaproteobacteria</taxon>
        <taxon>Moraxellales</taxon>
        <taxon>Moraxellaceae</taxon>
        <taxon>Agitococcus</taxon>
    </lineage>
</organism>
<comment type="caution">
    <text evidence="2">The sequence shown here is derived from an EMBL/GenBank/DDBJ whole genome shotgun (WGS) entry which is preliminary data.</text>
</comment>
<keyword evidence="3" id="KW-1185">Reference proteome</keyword>
<feature type="domain" description="PIN" evidence="1">
    <location>
        <begin position="4"/>
        <end position="124"/>
    </location>
</feature>
<name>A0A2T5J2H1_9GAMM</name>
<dbReference type="Proteomes" id="UP000244223">
    <property type="component" value="Unassembled WGS sequence"/>
</dbReference>
<evidence type="ECO:0000313" key="2">
    <source>
        <dbReference type="EMBL" id="PTQ90714.1"/>
    </source>
</evidence>
<dbReference type="SUPFAM" id="SSF88723">
    <property type="entry name" value="PIN domain-like"/>
    <property type="match status" value="1"/>
</dbReference>
<proteinExistence type="predicted"/>
<evidence type="ECO:0000313" key="3">
    <source>
        <dbReference type="Proteomes" id="UP000244223"/>
    </source>
</evidence>
<protein>
    <submittedName>
        <fullName evidence="2">Putative nucleic-acid-binding protein</fullName>
    </submittedName>
</protein>
<dbReference type="RefSeq" id="WP_107864559.1">
    <property type="nucleotide sequence ID" value="NZ_QAON01000002.1"/>
</dbReference>
<evidence type="ECO:0000259" key="1">
    <source>
        <dbReference type="Pfam" id="PF01850"/>
    </source>
</evidence>
<reference evidence="2 3" key="1">
    <citation type="submission" date="2018-04" db="EMBL/GenBank/DDBJ databases">
        <title>Genomic Encyclopedia of Archaeal and Bacterial Type Strains, Phase II (KMG-II): from individual species to whole genera.</title>
        <authorList>
            <person name="Goeker M."/>
        </authorList>
    </citation>
    <scope>NUCLEOTIDE SEQUENCE [LARGE SCALE GENOMIC DNA]</scope>
    <source>
        <strain evidence="2 3">DSM 5822</strain>
    </source>
</reference>
<dbReference type="InterPro" id="IPR002716">
    <property type="entry name" value="PIN_dom"/>
</dbReference>